<sequence length="199" mass="21577">MSTKYFCPNCGAAVTPEDKFCQNCGTKLEGGTAQGVSAPAYQAPVSQSGPVTPTPTYQPSQPYQPYQPYVDSQRIQQVSTVDPSQYMRIKASLGNRCVAYLIDSIIWTLISSFSGGLGICAVPFKDSIPEEGKSFGKQAMHIRVVDYNTGRPMTVGQGFVRNCLGYLVTLGLDFFIPICTSDGRRVGDYLAGTIVIEDM</sequence>
<proteinExistence type="predicted"/>
<accession>A0A9Y1FR81</accession>
<keyword evidence="3" id="KW-1133">Transmembrane helix</keyword>
<feature type="domain" description="RDD" evidence="5">
    <location>
        <begin position="131"/>
        <end position="192"/>
    </location>
</feature>
<evidence type="ECO:0000313" key="7">
    <source>
        <dbReference type="EMBL" id="UJG44758.1"/>
    </source>
</evidence>
<keyword evidence="4" id="KW-0472">Membrane</keyword>
<name>A0A9Y1FR81_9ARCH</name>
<comment type="subcellular location">
    <subcellularLocation>
        <location evidence="1">Membrane</location>
        <topology evidence="1">Multi-pass membrane protein</topology>
    </subcellularLocation>
</comment>
<reference evidence="7" key="1">
    <citation type="journal article" date="2022" name="Nat. Microbiol.">
        <title>Unique mobile elements and scalable gene flow at the prokaryote-eukaryote boundary revealed by circularized Asgard archaea genomes.</title>
        <authorList>
            <person name="Wu F."/>
            <person name="Speth D.R."/>
            <person name="Philosof A."/>
            <person name="Cremiere A."/>
            <person name="Narayanan A."/>
            <person name="Barco R.A."/>
            <person name="Connon S.A."/>
            <person name="Amend J.P."/>
            <person name="Antoshechkin I.A."/>
            <person name="Orphan V.J."/>
        </authorList>
    </citation>
    <scope>NUCLEOTIDE SEQUENCE</scope>
    <source>
        <strain evidence="7">PR6</strain>
    </source>
</reference>
<dbReference type="GO" id="GO:0016020">
    <property type="term" value="C:membrane"/>
    <property type="evidence" value="ECO:0007669"/>
    <property type="project" value="UniProtKB-SubCell"/>
</dbReference>
<dbReference type="InterPro" id="IPR026870">
    <property type="entry name" value="Zinc_ribbon_dom"/>
</dbReference>
<dbReference type="PANTHER" id="PTHR38480:SF1">
    <property type="entry name" value="SLR0254 PROTEIN"/>
    <property type="match status" value="1"/>
</dbReference>
<dbReference type="InterPro" id="IPR010432">
    <property type="entry name" value="RDD"/>
</dbReference>
<dbReference type="EMBL" id="CP084167">
    <property type="protein sequence ID" value="UJG44758.1"/>
    <property type="molecule type" value="Genomic_DNA"/>
</dbReference>
<evidence type="ECO:0000256" key="3">
    <source>
        <dbReference type="ARBA" id="ARBA00022989"/>
    </source>
</evidence>
<dbReference type="PANTHER" id="PTHR38480">
    <property type="entry name" value="SLR0254 PROTEIN"/>
    <property type="match status" value="1"/>
</dbReference>
<protein>
    <submittedName>
        <fullName evidence="7">RDD family protein</fullName>
    </submittedName>
</protein>
<evidence type="ECO:0000256" key="4">
    <source>
        <dbReference type="ARBA" id="ARBA00023136"/>
    </source>
</evidence>
<organism evidence="7">
    <name type="scientific">Candidatus Heimdallarchaeum endolithica</name>
    <dbReference type="NCBI Taxonomy" id="2876572"/>
    <lineage>
        <taxon>Archaea</taxon>
        <taxon>Promethearchaeati</taxon>
        <taxon>Candidatus Heimdallarchaeota</taxon>
        <taxon>Candidatus Heimdallarchaeia (ex Rinke et al. 2021) (nom. nud.)</taxon>
        <taxon>Candidatus Heimdallarchaeales</taxon>
        <taxon>Candidatus Heimdallarchaeaceae</taxon>
        <taxon>Candidatus Heimdallarchaeum</taxon>
    </lineage>
</organism>
<dbReference type="Proteomes" id="UP001200513">
    <property type="component" value="Chromosome"/>
</dbReference>
<dbReference type="Pfam" id="PF13240">
    <property type="entry name" value="Zn_Ribbon_1"/>
    <property type="match status" value="1"/>
</dbReference>
<dbReference type="AlphaFoldDB" id="A0A9Y1FR81"/>
<evidence type="ECO:0000259" key="6">
    <source>
        <dbReference type="Pfam" id="PF13240"/>
    </source>
</evidence>
<evidence type="ECO:0000256" key="2">
    <source>
        <dbReference type="ARBA" id="ARBA00022692"/>
    </source>
</evidence>
<evidence type="ECO:0000259" key="5">
    <source>
        <dbReference type="Pfam" id="PF06271"/>
    </source>
</evidence>
<evidence type="ECO:0000256" key="1">
    <source>
        <dbReference type="ARBA" id="ARBA00004141"/>
    </source>
</evidence>
<feature type="domain" description="Zinc-ribbon" evidence="6">
    <location>
        <begin position="6"/>
        <end position="28"/>
    </location>
</feature>
<keyword evidence="2" id="KW-0812">Transmembrane</keyword>
<dbReference type="Pfam" id="PF06271">
    <property type="entry name" value="RDD"/>
    <property type="match status" value="1"/>
</dbReference>
<gene>
    <name evidence="7" type="ORF">K9W46_06135</name>
</gene>